<name>A0A671W1A3_SPAAU</name>
<dbReference type="AlphaFoldDB" id="A0A671W1A3"/>
<feature type="domain" description="Serpin" evidence="3">
    <location>
        <begin position="39"/>
        <end position="236"/>
    </location>
</feature>
<dbReference type="InterPro" id="IPR042178">
    <property type="entry name" value="Serpin_sf_1"/>
</dbReference>
<protein>
    <submittedName>
        <fullName evidence="4">Serpin peptidase inhibitor, clade A (alpha-1 antiproteinase, antitrypsin), member 10a</fullName>
    </submittedName>
</protein>
<proteinExistence type="inferred from homology"/>
<dbReference type="SMART" id="SM00093">
    <property type="entry name" value="SERPIN"/>
    <property type="match status" value="1"/>
</dbReference>
<accession>A0A671W1A3</accession>
<dbReference type="Pfam" id="PF00079">
    <property type="entry name" value="Serpin"/>
    <property type="match status" value="1"/>
</dbReference>
<dbReference type="InterPro" id="IPR036186">
    <property type="entry name" value="Serpin_sf"/>
</dbReference>
<keyword evidence="2" id="KW-0732">Signal</keyword>
<reference evidence="4" key="2">
    <citation type="submission" date="2025-08" db="UniProtKB">
        <authorList>
            <consortium name="Ensembl"/>
        </authorList>
    </citation>
    <scope>IDENTIFICATION</scope>
</reference>
<evidence type="ECO:0000313" key="5">
    <source>
        <dbReference type="Proteomes" id="UP000472265"/>
    </source>
</evidence>
<evidence type="ECO:0000313" key="4">
    <source>
        <dbReference type="Ensembl" id="ENSSAUP00010030456.1"/>
    </source>
</evidence>
<sequence length="236" mass="25854">MTPSVPLALVGLLLLSLVSSQTINYSVEDLTNRNADFAAQLYRSVSSRTDDNVFLSVFTLSTALSALLCTANGPTQDQLLQGLGLTGLDPQTLPGTPEGSAVLQGSIVMNLQQGVAILPSSSFQVSSTYLDLVQTKFGGNAQSLAYTSPQETVDTINRWAQDQTGDRIQELVTNLDSQTQLLLATAASYQTRFSPSFNSSLTQDERFYVDRYHVVMVPMMFRADKYFLAYDRLLKK</sequence>
<dbReference type="Proteomes" id="UP000472265">
    <property type="component" value="Chromosome 22"/>
</dbReference>
<dbReference type="PANTHER" id="PTHR11461">
    <property type="entry name" value="SERINE PROTEASE INHIBITOR, SERPIN"/>
    <property type="match status" value="1"/>
</dbReference>
<organism evidence="4 5">
    <name type="scientific">Sparus aurata</name>
    <name type="common">Gilthead sea bream</name>
    <dbReference type="NCBI Taxonomy" id="8175"/>
    <lineage>
        <taxon>Eukaryota</taxon>
        <taxon>Metazoa</taxon>
        <taxon>Chordata</taxon>
        <taxon>Craniata</taxon>
        <taxon>Vertebrata</taxon>
        <taxon>Euteleostomi</taxon>
        <taxon>Actinopterygii</taxon>
        <taxon>Neopterygii</taxon>
        <taxon>Teleostei</taxon>
        <taxon>Neoteleostei</taxon>
        <taxon>Acanthomorphata</taxon>
        <taxon>Eupercaria</taxon>
        <taxon>Spariformes</taxon>
        <taxon>Sparidae</taxon>
        <taxon>Sparus</taxon>
    </lineage>
</organism>
<dbReference type="SUPFAM" id="SSF56574">
    <property type="entry name" value="Serpins"/>
    <property type="match status" value="1"/>
</dbReference>
<dbReference type="Ensembl" id="ENSSAUT00010032104.1">
    <property type="protein sequence ID" value="ENSSAUP00010030456.1"/>
    <property type="gene ID" value="ENSSAUG00010013063.1"/>
</dbReference>
<dbReference type="GO" id="GO:0004867">
    <property type="term" value="F:serine-type endopeptidase inhibitor activity"/>
    <property type="evidence" value="ECO:0007669"/>
    <property type="project" value="InterPro"/>
</dbReference>
<dbReference type="InterPro" id="IPR042185">
    <property type="entry name" value="Serpin_sf_2"/>
</dbReference>
<evidence type="ECO:0000256" key="2">
    <source>
        <dbReference type="SAM" id="SignalP"/>
    </source>
</evidence>
<dbReference type="Gene3D" id="3.30.497.10">
    <property type="entry name" value="Antithrombin, subunit I, domain 2"/>
    <property type="match status" value="1"/>
</dbReference>
<reference evidence="4" key="3">
    <citation type="submission" date="2025-09" db="UniProtKB">
        <authorList>
            <consortium name="Ensembl"/>
        </authorList>
    </citation>
    <scope>IDENTIFICATION</scope>
</reference>
<reference evidence="4" key="1">
    <citation type="submission" date="2021-04" db="EMBL/GenBank/DDBJ databases">
        <authorList>
            <consortium name="Wellcome Sanger Institute Data Sharing"/>
        </authorList>
    </citation>
    <scope>NUCLEOTIDE SEQUENCE [LARGE SCALE GENOMIC DNA]</scope>
</reference>
<feature type="signal peptide" evidence="2">
    <location>
        <begin position="1"/>
        <end position="20"/>
    </location>
</feature>
<dbReference type="PANTHER" id="PTHR11461:SF191">
    <property type="entry name" value="PROTEIN Z-DEPENDENT PROTEASE INHIBITOR"/>
    <property type="match status" value="1"/>
</dbReference>
<comment type="similarity">
    <text evidence="1">Belongs to the serpin family.</text>
</comment>
<dbReference type="GeneTree" id="ENSGT00940000159462"/>
<feature type="chain" id="PRO_5025502931" evidence="2">
    <location>
        <begin position="21"/>
        <end position="236"/>
    </location>
</feature>
<gene>
    <name evidence="4" type="primary">serpina10a</name>
</gene>
<dbReference type="Gene3D" id="2.30.39.10">
    <property type="entry name" value="Alpha-1-antitrypsin, domain 1"/>
    <property type="match status" value="1"/>
</dbReference>
<evidence type="ECO:0000259" key="3">
    <source>
        <dbReference type="SMART" id="SM00093"/>
    </source>
</evidence>
<dbReference type="InterPro" id="IPR000215">
    <property type="entry name" value="Serpin_fam"/>
</dbReference>
<keyword evidence="5" id="KW-1185">Reference proteome</keyword>
<dbReference type="InterPro" id="IPR023796">
    <property type="entry name" value="Serpin_dom"/>
</dbReference>
<dbReference type="GO" id="GO:0005615">
    <property type="term" value="C:extracellular space"/>
    <property type="evidence" value="ECO:0007669"/>
    <property type="project" value="InterPro"/>
</dbReference>
<evidence type="ECO:0000256" key="1">
    <source>
        <dbReference type="RuleBase" id="RU000411"/>
    </source>
</evidence>